<keyword evidence="3 9" id="KW-0489">Methyltransferase</keyword>
<dbReference type="GO" id="GO:0032259">
    <property type="term" value="P:methylation"/>
    <property type="evidence" value="ECO:0007669"/>
    <property type="project" value="UniProtKB-KW"/>
</dbReference>
<proteinExistence type="predicted"/>
<gene>
    <name evidence="9" type="ORF">ACFQDI_04450</name>
</gene>
<protein>
    <submittedName>
        <fullName evidence="9">SET domain-containing protein</fullName>
        <ecNumber evidence="9">2.1.1.-</ecNumber>
    </submittedName>
</protein>
<dbReference type="InterPro" id="IPR046341">
    <property type="entry name" value="SET_dom_sf"/>
</dbReference>
<dbReference type="InterPro" id="IPR050777">
    <property type="entry name" value="SET2_Histone-Lys_MeTrsfase"/>
</dbReference>
<dbReference type="InterPro" id="IPR003616">
    <property type="entry name" value="Post-SET_dom"/>
</dbReference>
<dbReference type="GO" id="GO:0008168">
    <property type="term" value="F:methyltransferase activity"/>
    <property type="evidence" value="ECO:0007669"/>
    <property type="project" value="UniProtKB-KW"/>
</dbReference>
<keyword evidence="4 9" id="KW-0808">Transferase</keyword>
<evidence type="ECO:0000259" key="8">
    <source>
        <dbReference type="PROSITE" id="PS50868"/>
    </source>
</evidence>
<dbReference type="Proteomes" id="UP001596052">
    <property type="component" value="Unassembled WGS sequence"/>
</dbReference>
<dbReference type="SMART" id="SM00317">
    <property type="entry name" value="SET"/>
    <property type="match status" value="1"/>
</dbReference>
<evidence type="ECO:0000313" key="10">
    <source>
        <dbReference type="Proteomes" id="UP001596052"/>
    </source>
</evidence>
<keyword evidence="5" id="KW-0949">S-adenosyl-L-methionine</keyword>
<comment type="caution">
    <text evidence="9">The sequence shown here is derived from an EMBL/GenBank/DDBJ whole genome shotgun (WGS) entry which is preliminary data.</text>
</comment>
<sequence length="216" mass="24024">MPQAPTKRYWTVRSSSIHNRGIFARCDIPNDSPIIEYVGEKITKAESARRGEALVERSKKTGGAAVYVFTLNQKYDIDGAKGNNPARYINHSCDPNCEAFIIRGRIWIYSLRDIKAGEELTYNYGFDVDTWDEHPCRCGTDRCVGFIVEEKQWPKLLRKLEKLERDSKSGKLKLNGTDEGNGKSSAKAGKTKKPAASKKPAVAKKGAAKKAGKKKG</sequence>
<organism evidence="9 10">
    <name type="scientific">Prosthecobacter fluviatilis</name>
    <dbReference type="NCBI Taxonomy" id="445931"/>
    <lineage>
        <taxon>Bacteria</taxon>
        <taxon>Pseudomonadati</taxon>
        <taxon>Verrucomicrobiota</taxon>
        <taxon>Verrucomicrobiia</taxon>
        <taxon>Verrucomicrobiales</taxon>
        <taxon>Verrucomicrobiaceae</taxon>
        <taxon>Prosthecobacter</taxon>
    </lineage>
</organism>
<feature type="domain" description="SET" evidence="7">
    <location>
        <begin position="8"/>
        <end position="125"/>
    </location>
</feature>
<keyword evidence="10" id="KW-1185">Reference proteome</keyword>
<keyword evidence="2" id="KW-0158">Chromosome</keyword>
<comment type="subcellular location">
    <subcellularLocation>
        <location evidence="1">Chromosome</location>
    </subcellularLocation>
</comment>
<dbReference type="PROSITE" id="PS50868">
    <property type="entry name" value="POST_SET"/>
    <property type="match status" value="1"/>
</dbReference>
<feature type="region of interest" description="Disordered" evidence="6">
    <location>
        <begin position="168"/>
        <end position="216"/>
    </location>
</feature>
<evidence type="ECO:0000313" key="9">
    <source>
        <dbReference type="EMBL" id="MFC5454100.1"/>
    </source>
</evidence>
<name>A0ABW0KL99_9BACT</name>
<evidence type="ECO:0000259" key="7">
    <source>
        <dbReference type="PROSITE" id="PS50280"/>
    </source>
</evidence>
<feature type="domain" description="Post-SET" evidence="8">
    <location>
        <begin position="132"/>
        <end position="148"/>
    </location>
</feature>
<evidence type="ECO:0000256" key="2">
    <source>
        <dbReference type="ARBA" id="ARBA00022454"/>
    </source>
</evidence>
<dbReference type="SUPFAM" id="SSF82199">
    <property type="entry name" value="SET domain"/>
    <property type="match status" value="1"/>
</dbReference>
<dbReference type="Gene3D" id="2.170.270.10">
    <property type="entry name" value="SET domain"/>
    <property type="match status" value="1"/>
</dbReference>
<reference evidence="10" key="1">
    <citation type="journal article" date="2019" name="Int. J. Syst. Evol. Microbiol.">
        <title>The Global Catalogue of Microorganisms (GCM) 10K type strain sequencing project: providing services to taxonomists for standard genome sequencing and annotation.</title>
        <authorList>
            <consortium name="The Broad Institute Genomics Platform"/>
            <consortium name="The Broad Institute Genome Sequencing Center for Infectious Disease"/>
            <person name="Wu L."/>
            <person name="Ma J."/>
        </authorList>
    </citation>
    <scope>NUCLEOTIDE SEQUENCE [LARGE SCALE GENOMIC DNA]</scope>
    <source>
        <strain evidence="10">CGMCC 4.1469</strain>
    </source>
</reference>
<evidence type="ECO:0000256" key="4">
    <source>
        <dbReference type="ARBA" id="ARBA00022679"/>
    </source>
</evidence>
<evidence type="ECO:0000256" key="3">
    <source>
        <dbReference type="ARBA" id="ARBA00022603"/>
    </source>
</evidence>
<dbReference type="PANTHER" id="PTHR22884">
    <property type="entry name" value="SET DOMAIN PROTEINS"/>
    <property type="match status" value="1"/>
</dbReference>
<dbReference type="EMBL" id="JBHSMQ010000001">
    <property type="protein sequence ID" value="MFC5454100.1"/>
    <property type="molecule type" value="Genomic_DNA"/>
</dbReference>
<accession>A0ABW0KL99</accession>
<dbReference type="EC" id="2.1.1.-" evidence="9"/>
<evidence type="ECO:0000256" key="1">
    <source>
        <dbReference type="ARBA" id="ARBA00004286"/>
    </source>
</evidence>
<dbReference type="InterPro" id="IPR001214">
    <property type="entry name" value="SET_dom"/>
</dbReference>
<dbReference type="Pfam" id="PF00856">
    <property type="entry name" value="SET"/>
    <property type="match status" value="1"/>
</dbReference>
<evidence type="ECO:0000256" key="6">
    <source>
        <dbReference type="SAM" id="MobiDB-lite"/>
    </source>
</evidence>
<evidence type="ECO:0000256" key="5">
    <source>
        <dbReference type="ARBA" id="ARBA00022691"/>
    </source>
</evidence>
<dbReference type="PROSITE" id="PS50280">
    <property type="entry name" value="SET"/>
    <property type="match status" value="1"/>
</dbReference>
<dbReference type="RefSeq" id="WP_377163825.1">
    <property type="nucleotide sequence ID" value="NZ_JBHSMQ010000001.1"/>
</dbReference>
<feature type="compositionally biased region" description="Basic residues" evidence="6">
    <location>
        <begin position="206"/>
        <end position="216"/>
    </location>
</feature>